<keyword evidence="3" id="KW-1185">Reference proteome</keyword>
<dbReference type="AlphaFoldDB" id="A0A315EQ44"/>
<dbReference type="EMBL" id="NESP01000001">
    <property type="protein sequence ID" value="PUE59351.1"/>
    <property type="molecule type" value="Genomic_DNA"/>
</dbReference>
<accession>A0A315EQ44</accession>
<feature type="region of interest" description="Disordered" evidence="1">
    <location>
        <begin position="1"/>
        <end position="20"/>
    </location>
</feature>
<dbReference type="Proteomes" id="UP000251341">
    <property type="component" value="Unassembled WGS sequence"/>
</dbReference>
<organism evidence="2 3">
    <name type="scientific">Limnohabitans curvus</name>
    <dbReference type="NCBI Taxonomy" id="323423"/>
    <lineage>
        <taxon>Bacteria</taxon>
        <taxon>Pseudomonadati</taxon>
        <taxon>Pseudomonadota</taxon>
        <taxon>Betaproteobacteria</taxon>
        <taxon>Burkholderiales</taxon>
        <taxon>Comamonadaceae</taxon>
        <taxon>Limnohabitans</taxon>
    </lineage>
</organism>
<sequence>MSNRCHFQTSQNPNTFAKQKNDQLENSAKTLLRTGVRLADTTALENRQLFLKVRIIQTISMDNEALMDFAHIKRHLSGY</sequence>
<gene>
    <name evidence="2" type="ORF">B9Z44_07080</name>
</gene>
<evidence type="ECO:0000313" key="2">
    <source>
        <dbReference type="EMBL" id="PUE59351.1"/>
    </source>
</evidence>
<evidence type="ECO:0000313" key="3">
    <source>
        <dbReference type="Proteomes" id="UP000251341"/>
    </source>
</evidence>
<name>A0A315EQ44_9BURK</name>
<protein>
    <submittedName>
        <fullName evidence="2">Uncharacterized protein</fullName>
    </submittedName>
</protein>
<reference evidence="2 3" key="1">
    <citation type="submission" date="2017-04" db="EMBL/GenBank/DDBJ databases">
        <title>Unexpected and diverse lifestyles within the genus Limnohabitans.</title>
        <authorList>
            <person name="Kasalicky V."/>
            <person name="Mehrshad M."/>
            <person name="Andrei S.-A."/>
            <person name="Salcher M."/>
            <person name="Kratochvilova H."/>
            <person name="Simek K."/>
            <person name="Ghai R."/>
        </authorList>
    </citation>
    <scope>NUCLEOTIDE SEQUENCE [LARGE SCALE GENOMIC DNA]</scope>
    <source>
        <strain evidence="2 3">MWH-C5</strain>
    </source>
</reference>
<proteinExistence type="predicted"/>
<evidence type="ECO:0000256" key="1">
    <source>
        <dbReference type="SAM" id="MobiDB-lite"/>
    </source>
</evidence>
<comment type="caution">
    <text evidence="2">The sequence shown here is derived from an EMBL/GenBank/DDBJ whole genome shotgun (WGS) entry which is preliminary data.</text>
</comment>